<dbReference type="SMART" id="SM00015">
    <property type="entry name" value="IQ"/>
    <property type="match status" value="2"/>
</dbReference>
<keyword evidence="6" id="KW-1185">Reference proteome</keyword>
<evidence type="ECO:0000256" key="1">
    <source>
        <dbReference type="ARBA" id="ARBA00022860"/>
    </source>
</evidence>
<dbReference type="PROSITE" id="PS50096">
    <property type="entry name" value="IQ"/>
    <property type="match status" value="2"/>
</dbReference>
<dbReference type="InterPro" id="IPR025064">
    <property type="entry name" value="DUF4005"/>
</dbReference>
<evidence type="ECO:0000259" key="5">
    <source>
        <dbReference type="Pfam" id="PF13178"/>
    </source>
</evidence>
<sequence>MGKASRWLKSLLGKKKEKDHNDNSGSLTPDKKEKKRWSFAKQGKEVMVVESPNITPTSTHDTSWLRSYVSDSENQQNKHAIAVAAATAAAADAAVAAAQAAVAVVRLTSQGRGTLFSGSREKWAAVKIQTFFRGYLARKALRALKGLVKIQALVRGYLVRKRAAATLHSMQALIRAQTSVRTQRARRSMSKENRFLPEVLARKSLERFDETRSEFHSKRVPTLYETSMNGFDDQSPKIVEIDTYKTRSKSRRFTSTMSECGEDLPHCHGISSPLPCSIPGRVSVPDHCRHVQQDFDWYFNVEECRFPTTAHNTPRFNNSSMRPNNNGLGTPSKSVCGDTFFRSYYSNFPNYMANTQSFKAKLRSHSAPKQRPEPKKRLSLNEMMAARNSISGVRMQRPSNLQTQQESWNF</sequence>
<reference evidence="7" key="2">
    <citation type="submission" date="2025-08" db="UniProtKB">
        <authorList>
            <consortium name="RefSeq"/>
        </authorList>
    </citation>
    <scope>IDENTIFICATION</scope>
    <source>
        <tissue evidence="7">Etiolated seedlings</tissue>
    </source>
</reference>
<feature type="region of interest" description="Disordered" evidence="4">
    <location>
        <begin position="1"/>
        <end position="36"/>
    </location>
</feature>
<organism evidence="6 7">
    <name type="scientific">Cicer arietinum</name>
    <name type="common">Chickpea</name>
    <name type="synonym">Garbanzo</name>
    <dbReference type="NCBI Taxonomy" id="3827"/>
    <lineage>
        <taxon>Eukaryota</taxon>
        <taxon>Viridiplantae</taxon>
        <taxon>Streptophyta</taxon>
        <taxon>Embryophyta</taxon>
        <taxon>Tracheophyta</taxon>
        <taxon>Spermatophyta</taxon>
        <taxon>Magnoliopsida</taxon>
        <taxon>eudicotyledons</taxon>
        <taxon>Gunneridae</taxon>
        <taxon>Pentapetalae</taxon>
        <taxon>rosids</taxon>
        <taxon>fabids</taxon>
        <taxon>Fabales</taxon>
        <taxon>Fabaceae</taxon>
        <taxon>Papilionoideae</taxon>
        <taxon>50 kb inversion clade</taxon>
        <taxon>NPAAA clade</taxon>
        <taxon>Hologalegina</taxon>
        <taxon>IRL clade</taxon>
        <taxon>Cicereae</taxon>
        <taxon>Cicer</taxon>
    </lineage>
</organism>
<dbReference type="CDD" id="cd23767">
    <property type="entry name" value="IQCD"/>
    <property type="match status" value="1"/>
</dbReference>
<dbReference type="PaxDb" id="3827-XP_004510319.1"/>
<dbReference type="eggNOG" id="ENOG502QVYZ">
    <property type="taxonomic scope" value="Eukaryota"/>
</dbReference>
<dbReference type="GO" id="GO:0005516">
    <property type="term" value="F:calmodulin binding"/>
    <property type="evidence" value="ECO:0007669"/>
    <property type="project" value="UniProtKB-KW"/>
</dbReference>
<dbReference type="AlphaFoldDB" id="A0A1S3EDY3"/>
<evidence type="ECO:0000256" key="3">
    <source>
        <dbReference type="ARBA" id="ARBA00024378"/>
    </source>
</evidence>
<dbReference type="Pfam" id="PF13178">
    <property type="entry name" value="DUF4005"/>
    <property type="match status" value="1"/>
</dbReference>
<proteinExistence type="inferred from homology"/>
<comment type="subunit">
    <text evidence="3">Binds to multiple calmodulin (CaM) in the presence of Ca(2+) and CaM-like proteins.</text>
</comment>
<dbReference type="Proteomes" id="UP000087171">
    <property type="component" value="Chromosome Ca7"/>
</dbReference>
<dbReference type="Gene3D" id="1.20.5.190">
    <property type="match status" value="1"/>
</dbReference>
<comment type="similarity">
    <text evidence="2">Belongs to the IQD family.</text>
</comment>
<reference evidence="6" key="1">
    <citation type="journal article" date="2013" name="Nat. Biotechnol.">
        <title>Draft genome sequence of chickpea (Cicer arietinum) provides a resource for trait improvement.</title>
        <authorList>
            <person name="Varshney R.K."/>
            <person name="Song C."/>
            <person name="Saxena R.K."/>
            <person name="Azam S."/>
            <person name="Yu S."/>
            <person name="Sharpe A.G."/>
            <person name="Cannon S."/>
            <person name="Baek J."/>
            <person name="Rosen B.D."/>
            <person name="Tar'an B."/>
            <person name="Millan T."/>
            <person name="Zhang X."/>
            <person name="Ramsay L.D."/>
            <person name="Iwata A."/>
            <person name="Wang Y."/>
            <person name="Nelson W."/>
            <person name="Farmer A.D."/>
            <person name="Gaur P.M."/>
            <person name="Soderlund C."/>
            <person name="Penmetsa R.V."/>
            <person name="Xu C."/>
            <person name="Bharti A.K."/>
            <person name="He W."/>
            <person name="Winter P."/>
            <person name="Zhao S."/>
            <person name="Hane J.K."/>
            <person name="Carrasquilla-Garcia N."/>
            <person name="Condie J.A."/>
            <person name="Upadhyaya H.D."/>
            <person name="Luo M.C."/>
            <person name="Thudi M."/>
            <person name="Gowda C.L."/>
            <person name="Singh N.P."/>
            <person name="Lichtenzveig J."/>
            <person name="Gali K.K."/>
            <person name="Rubio J."/>
            <person name="Nadarajan N."/>
            <person name="Dolezel J."/>
            <person name="Bansal K.C."/>
            <person name="Xu X."/>
            <person name="Edwards D."/>
            <person name="Zhang G."/>
            <person name="Kahl G."/>
            <person name="Gil J."/>
            <person name="Singh K.B."/>
            <person name="Datta S.K."/>
            <person name="Jackson S.A."/>
            <person name="Wang J."/>
            <person name="Cook D.R."/>
        </authorList>
    </citation>
    <scope>NUCLEOTIDE SEQUENCE [LARGE SCALE GENOMIC DNA]</scope>
    <source>
        <strain evidence="6">cv. CDC Frontier</strain>
    </source>
</reference>
<accession>A0A1S3EDY3</accession>
<evidence type="ECO:0000256" key="2">
    <source>
        <dbReference type="ARBA" id="ARBA00024341"/>
    </source>
</evidence>
<evidence type="ECO:0000256" key="4">
    <source>
        <dbReference type="SAM" id="MobiDB-lite"/>
    </source>
</evidence>
<evidence type="ECO:0000313" key="7">
    <source>
        <dbReference type="RefSeq" id="XP_012574057.1"/>
    </source>
</evidence>
<protein>
    <submittedName>
        <fullName evidence="7">Protein IQ-DOMAIN 14</fullName>
    </submittedName>
</protein>
<feature type="domain" description="DUF4005" evidence="5">
    <location>
        <begin position="313"/>
        <end position="391"/>
    </location>
</feature>
<dbReference type="OrthoDB" id="1704267at2759"/>
<dbReference type="Pfam" id="PF00612">
    <property type="entry name" value="IQ"/>
    <property type="match status" value="2"/>
</dbReference>
<name>A0A1S3EDY3_CICAR</name>
<dbReference type="RefSeq" id="XP_012574057.1">
    <property type="nucleotide sequence ID" value="XM_012718603.2"/>
</dbReference>
<dbReference type="KEGG" id="cam:101491092"/>
<evidence type="ECO:0000313" key="6">
    <source>
        <dbReference type="Proteomes" id="UP000087171"/>
    </source>
</evidence>
<dbReference type="GeneID" id="101491092"/>
<gene>
    <name evidence="7" type="primary">LOC101491092</name>
</gene>
<dbReference type="PANTHER" id="PTHR32295:SF287">
    <property type="entry name" value="PROTEIN IQ-DOMAIN 26"/>
    <property type="match status" value="1"/>
</dbReference>
<dbReference type="PANTHER" id="PTHR32295">
    <property type="entry name" value="IQ-DOMAIN 5-RELATED"/>
    <property type="match status" value="1"/>
</dbReference>
<dbReference type="InterPro" id="IPR000048">
    <property type="entry name" value="IQ_motif_EF-hand-BS"/>
</dbReference>
<keyword evidence="1" id="KW-0112">Calmodulin-binding</keyword>